<dbReference type="PROSITE" id="PS50887">
    <property type="entry name" value="GGDEF"/>
    <property type="match status" value="1"/>
</dbReference>
<dbReference type="EMBL" id="VOGC01000006">
    <property type="protein sequence ID" value="MQN01553.1"/>
    <property type="molecule type" value="Genomic_DNA"/>
</dbReference>
<dbReference type="PANTHER" id="PTHR44757:SF2">
    <property type="entry name" value="BIOFILM ARCHITECTURE MAINTENANCE PROTEIN MBAA"/>
    <property type="match status" value="1"/>
</dbReference>
<sequence length="850" mass="95490">MSDIISDLTDTLREFLEIEQISACILQRGSKNVFEYFTDPDQEKYLRSQISADELRNAASSFADYDVADVSDIQIGENGKIRGLAIRNPDGKVRFVIFLFTDGTDDTQFDRITKVLSESLTTYCNLKEELSQRTDDIRKNRDDISRLERSRRMFKSLSKLTEDINFKVSFDRAADDIIKQSMLCVDPDVSLIVKEDSGVAQIIKQSGSAGTASLGSLNGMPVSDIPFMDGKTYTISSDSIISNEFKQFFAKCGISAGIFVSIGSTEDGLYLCFLKKDSEKTWQSDEISFVRQAGEILRTKVEFAGLSNAVAEADDFIRTVFDNSSSAVAVFDASTKEDLYMNEAAKKLFEDSLNDELFRRQFLIPGPSEDQDKMTGEFAASGTGDIYQVNMTRASQRGGLKVLVFAISDITKQKQYQKKLTESADIDDLTGLYNRHRFHADFETCINDAKRGQGMGSLILLDLDDFNELNDGLGHVLADKFLKKTAWSIQQIVRKEAQCYRVGGDEFAILIPSSDIEEMKKLMQKIQSRFEKPFSLDGNDYYCTAGMGAVNFPQDGDEEDGLLSKADFALHEAKAKGKNKSDIFADVEIKMPPDRLNVEKALREAVADDCREFLVYYQPVVDITNGESRCCGAEALVRWDSHKLGFMPPSKFIPMAEYLGLIIPIGEHVLIEACRTCHHWNEFGHPEYKVNVNLSVLQLLQNDVVHTIANALKVSGIEPDNLVLEVTEGMAINDMDKIKRVLEDIHELGVRFALDDFGTGYSSLSHMKQLPLDELKIDKCFIDDIDSDSYSDAFVRSVSQLADAVDLNVVVEGVEREKQQDVLKNMDVDMIQGFLYDKPLPKDQFEKRWL</sequence>
<dbReference type="Pfam" id="PF00990">
    <property type="entry name" value="GGDEF"/>
    <property type="match status" value="1"/>
</dbReference>
<dbReference type="SUPFAM" id="SSF141868">
    <property type="entry name" value="EAL domain-like"/>
    <property type="match status" value="1"/>
</dbReference>
<dbReference type="Gene3D" id="3.20.20.450">
    <property type="entry name" value="EAL domain"/>
    <property type="match status" value="1"/>
</dbReference>
<dbReference type="SUPFAM" id="SSF55073">
    <property type="entry name" value="Nucleotide cyclase"/>
    <property type="match status" value="1"/>
</dbReference>
<reference evidence="3" key="1">
    <citation type="journal article" date="2020" name="Appl. Environ. Microbiol.">
        <title>Medium-Chain Fatty Acid Synthesis by 'Candidatus Weimeria bifida' gen. nov., sp. nov., and 'Candidatus Pseudoramibacter fermentans' sp. nov.</title>
        <authorList>
            <person name="Scarborough M.J."/>
            <person name="Myers K.S."/>
            <person name="Donohue T.J."/>
            <person name="Noguera D.R."/>
        </authorList>
    </citation>
    <scope>NUCLEOTIDE SEQUENCE</scope>
    <source>
        <strain evidence="3">LCO1.1</strain>
    </source>
</reference>
<dbReference type="InterPro" id="IPR052155">
    <property type="entry name" value="Biofilm_reg_signaling"/>
</dbReference>
<keyword evidence="4" id="KW-1185">Reference proteome</keyword>
<dbReference type="InterPro" id="IPR000160">
    <property type="entry name" value="GGDEF_dom"/>
</dbReference>
<evidence type="ECO:0000313" key="4">
    <source>
        <dbReference type="Proteomes" id="UP000460257"/>
    </source>
</evidence>
<dbReference type="InterPro" id="IPR035919">
    <property type="entry name" value="EAL_sf"/>
</dbReference>
<dbReference type="Proteomes" id="UP000460257">
    <property type="component" value="Unassembled WGS sequence"/>
</dbReference>
<proteinExistence type="predicted"/>
<name>A0A6N7J090_9FIRM</name>
<dbReference type="InterPro" id="IPR043128">
    <property type="entry name" value="Rev_trsase/Diguanyl_cyclase"/>
</dbReference>
<dbReference type="CDD" id="cd01949">
    <property type="entry name" value="GGDEF"/>
    <property type="match status" value="1"/>
</dbReference>
<evidence type="ECO:0000313" key="3">
    <source>
        <dbReference type="EMBL" id="MQN01553.1"/>
    </source>
</evidence>
<organism evidence="3 4">
    <name type="scientific">Candidatus Weimeria bifida</name>
    <dbReference type="NCBI Taxonomy" id="2599074"/>
    <lineage>
        <taxon>Bacteria</taxon>
        <taxon>Bacillati</taxon>
        <taxon>Bacillota</taxon>
        <taxon>Clostridia</taxon>
        <taxon>Lachnospirales</taxon>
        <taxon>Lachnospiraceae</taxon>
        <taxon>Candidatus Weimeria</taxon>
    </lineage>
</organism>
<protein>
    <submittedName>
        <fullName evidence="3">EAL domain-containing protein</fullName>
    </submittedName>
</protein>
<dbReference type="SMART" id="SM00267">
    <property type="entry name" value="GGDEF"/>
    <property type="match status" value="1"/>
</dbReference>
<dbReference type="PROSITE" id="PS50883">
    <property type="entry name" value="EAL"/>
    <property type="match status" value="1"/>
</dbReference>
<dbReference type="Pfam" id="PF00563">
    <property type="entry name" value="EAL"/>
    <property type="match status" value="1"/>
</dbReference>
<dbReference type="AlphaFoldDB" id="A0A6N7J090"/>
<dbReference type="NCBIfam" id="TIGR00254">
    <property type="entry name" value="GGDEF"/>
    <property type="match status" value="1"/>
</dbReference>
<evidence type="ECO:0000259" key="2">
    <source>
        <dbReference type="PROSITE" id="PS50887"/>
    </source>
</evidence>
<gene>
    <name evidence="3" type="ORF">FRC54_06430</name>
</gene>
<dbReference type="PANTHER" id="PTHR44757">
    <property type="entry name" value="DIGUANYLATE CYCLASE DGCP"/>
    <property type="match status" value="1"/>
</dbReference>
<dbReference type="SMART" id="SM00052">
    <property type="entry name" value="EAL"/>
    <property type="match status" value="1"/>
</dbReference>
<feature type="domain" description="EAL" evidence="1">
    <location>
        <begin position="595"/>
        <end position="850"/>
    </location>
</feature>
<dbReference type="InterPro" id="IPR001633">
    <property type="entry name" value="EAL_dom"/>
</dbReference>
<dbReference type="CDD" id="cd01948">
    <property type="entry name" value="EAL"/>
    <property type="match status" value="1"/>
</dbReference>
<accession>A0A6N7J090</accession>
<evidence type="ECO:0000259" key="1">
    <source>
        <dbReference type="PROSITE" id="PS50883"/>
    </source>
</evidence>
<dbReference type="Gene3D" id="3.30.70.270">
    <property type="match status" value="1"/>
</dbReference>
<comment type="caution">
    <text evidence="3">The sequence shown here is derived from an EMBL/GenBank/DDBJ whole genome shotgun (WGS) entry which is preliminary data.</text>
</comment>
<dbReference type="InterPro" id="IPR029787">
    <property type="entry name" value="Nucleotide_cyclase"/>
</dbReference>
<feature type="domain" description="GGDEF" evidence="2">
    <location>
        <begin position="454"/>
        <end position="586"/>
    </location>
</feature>